<gene>
    <name evidence="6" type="ORF">MSZNOR_1593</name>
</gene>
<keyword evidence="4" id="KW-0274">FAD</keyword>
<dbReference type="PRINTS" id="PR00368">
    <property type="entry name" value="FADPNR"/>
</dbReference>
<evidence type="ECO:0000256" key="2">
    <source>
        <dbReference type="ARBA" id="ARBA00006442"/>
    </source>
</evidence>
<feature type="domain" description="FAD/NAD(P)-binding" evidence="5">
    <location>
        <begin position="1"/>
        <end position="284"/>
    </location>
</feature>
<keyword evidence="3" id="KW-0285">Flavoprotein</keyword>
<dbReference type="InterPro" id="IPR036188">
    <property type="entry name" value="FAD/NAD-bd_sf"/>
</dbReference>
<name>A0ABN8X0S9_9GAMM</name>
<dbReference type="PANTHER" id="PTHR43429">
    <property type="entry name" value="PYRIDINE NUCLEOTIDE-DISULFIDE OXIDOREDUCTASE DOMAIN-CONTAINING"/>
    <property type="match status" value="1"/>
</dbReference>
<evidence type="ECO:0000256" key="1">
    <source>
        <dbReference type="ARBA" id="ARBA00001974"/>
    </source>
</evidence>
<accession>A0ABN8X0S9</accession>
<evidence type="ECO:0000313" key="7">
    <source>
        <dbReference type="Proteomes" id="UP001162030"/>
    </source>
</evidence>
<dbReference type="EMBL" id="OX458333">
    <property type="protein sequence ID" value="CAI8801136.1"/>
    <property type="molecule type" value="Genomic_DNA"/>
</dbReference>
<evidence type="ECO:0000256" key="3">
    <source>
        <dbReference type="ARBA" id="ARBA00022630"/>
    </source>
</evidence>
<dbReference type="RefSeq" id="WP_026610798.1">
    <property type="nucleotide sequence ID" value="NZ_OX458333.1"/>
</dbReference>
<evidence type="ECO:0000256" key="4">
    <source>
        <dbReference type="ARBA" id="ARBA00022827"/>
    </source>
</evidence>
<comment type="cofactor">
    <cofactor evidence="1">
        <name>FAD</name>
        <dbReference type="ChEBI" id="CHEBI:57692"/>
    </cofactor>
</comment>
<proteinExistence type="inferred from homology"/>
<sequence>MHVVVIGSGVAGITFAEEFRKLAPEARISVVTQEGHGYYSRPMLSHGFSRDDIETKIILKPFDALQDAGIAVYRETSVLTLKRDDKTVVCRNSSGEFTLNYDKLVLAPGSDALIPPPFQASRDLFFVVNSFDDLLQLRRHRKKIIETSATPVWAVVGGGLIGCEVASDLAKVGDRVVLFHALPRLMERQLVEEDSATLLTVLQNHGIEVRLNAVVQGFEKIDDLYAVKLQDEVVPGFHGLIVACGFKPRTELARSMGLAVNRGIKVDEFLRTDDPDIHAIGDAAECADGRLYAYIMPIRHQALWLARFLAGQTTEPWQPPDFKPRAKVHGFNAAHPYIF</sequence>
<dbReference type="PANTHER" id="PTHR43429:SF3">
    <property type="entry name" value="NITRITE REDUCTASE [NAD(P)H]"/>
    <property type="match status" value="1"/>
</dbReference>
<comment type="similarity">
    <text evidence="2">Belongs to the FAD-dependent oxidoreductase family.</text>
</comment>
<reference evidence="6 7" key="1">
    <citation type="submission" date="2023-03" db="EMBL/GenBank/DDBJ databases">
        <authorList>
            <person name="Pearce D."/>
        </authorList>
    </citation>
    <scope>NUCLEOTIDE SEQUENCE [LARGE SCALE GENOMIC DNA]</scope>
    <source>
        <strain evidence="6">Msz</strain>
    </source>
</reference>
<dbReference type="PRINTS" id="PR00411">
    <property type="entry name" value="PNDRDTASEI"/>
</dbReference>
<evidence type="ECO:0000259" key="5">
    <source>
        <dbReference type="Pfam" id="PF07992"/>
    </source>
</evidence>
<evidence type="ECO:0000313" key="6">
    <source>
        <dbReference type="EMBL" id="CAI8801136.1"/>
    </source>
</evidence>
<dbReference type="Gene3D" id="3.50.50.60">
    <property type="entry name" value="FAD/NAD(P)-binding domain"/>
    <property type="match status" value="2"/>
</dbReference>
<protein>
    <submittedName>
        <fullName evidence="6">Nitrite reductase (NADH) large subunit/nitric oxide reductase FlRd-NAD(+) reductase</fullName>
    </submittedName>
</protein>
<keyword evidence="7" id="KW-1185">Reference proteome</keyword>
<organism evidence="6 7">
    <name type="scientific">Methylocaldum szegediense</name>
    <dbReference type="NCBI Taxonomy" id="73780"/>
    <lineage>
        <taxon>Bacteria</taxon>
        <taxon>Pseudomonadati</taxon>
        <taxon>Pseudomonadota</taxon>
        <taxon>Gammaproteobacteria</taxon>
        <taxon>Methylococcales</taxon>
        <taxon>Methylococcaceae</taxon>
        <taxon>Methylocaldum</taxon>
    </lineage>
</organism>
<dbReference type="InterPro" id="IPR050260">
    <property type="entry name" value="FAD-bd_OxRdtase"/>
</dbReference>
<dbReference type="Proteomes" id="UP001162030">
    <property type="component" value="Chromosome"/>
</dbReference>
<dbReference type="Pfam" id="PF07992">
    <property type="entry name" value="Pyr_redox_2"/>
    <property type="match status" value="1"/>
</dbReference>
<dbReference type="SUPFAM" id="SSF51905">
    <property type="entry name" value="FAD/NAD(P)-binding domain"/>
    <property type="match status" value="2"/>
</dbReference>
<dbReference type="InterPro" id="IPR023753">
    <property type="entry name" value="FAD/NAD-binding_dom"/>
</dbReference>